<dbReference type="SUPFAM" id="SSF81321">
    <property type="entry name" value="Family A G protein-coupled receptor-like"/>
    <property type="match status" value="1"/>
</dbReference>
<dbReference type="InterPro" id="IPR019430">
    <property type="entry name" value="7TM_GPCR_serpentine_rcpt_Srx"/>
</dbReference>
<dbReference type="EMBL" id="JOJR01000045">
    <property type="protein sequence ID" value="RCN48593.1"/>
    <property type="molecule type" value="Genomic_DNA"/>
</dbReference>
<feature type="non-terminal residue" evidence="3">
    <location>
        <position position="1"/>
    </location>
</feature>
<dbReference type="PANTHER" id="PTHR22718">
    <property type="entry name" value="SERPENTINE RECEPTOR, CLASS X"/>
    <property type="match status" value="1"/>
</dbReference>
<evidence type="ECO:0000313" key="3">
    <source>
        <dbReference type="EMBL" id="RCN48593.1"/>
    </source>
</evidence>
<dbReference type="Gene3D" id="1.20.1070.10">
    <property type="entry name" value="Rhodopsin 7-helix transmembrane proteins"/>
    <property type="match status" value="1"/>
</dbReference>
<evidence type="ECO:0000256" key="1">
    <source>
        <dbReference type="SAM" id="Phobius"/>
    </source>
</evidence>
<protein>
    <recommendedName>
        <fullName evidence="2">7TM GPCR serpentine receptor class x (Srx) domain-containing protein</fullName>
    </recommendedName>
</protein>
<keyword evidence="1" id="KW-0812">Transmembrane</keyword>
<keyword evidence="1" id="KW-0472">Membrane</keyword>
<keyword evidence="4" id="KW-1185">Reference proteome</keyword>
<accession>A0A368GW47</accession>
<feature type="domain" description="7TM GPCR serpentine receptor class x (Srx)" evidence="2">
    <location>
        <begin position="14"/>
        <end position="217"/>
    </location>
</feature>
<reference evidence="3 4" key="1">
    <citation type="submission" date="2014-10" db="EMBL/GenBank/DDBJ databases">
        <title>Draft genome of the hookworm Ancylostoma caninum.</title>
        <authorList>
            <person name="Mitreva M."/>
        </authorList>
    </citation>
    <scope>NUCLEOTIDE SEQUENCE [LARGE SCALE GENOMIC DNA]</scope>
    <source>
        <strain evidence="3 4">Baltimore</strain>
    </source>
</reference>
<dbReference type="Proteomes" id="UP000252519">
    <property type="component" value="Unassembled WGS sequence"/>
</dbReference>
<dbReference type="PANTHER" id="PTHR22718:SF11">
    <property type="entry name" value="7TM GPCR SERPENTINE RECEPTOR CLASS X (SRX) DOMAIN-CONTAINING PROTEIN"/>
    <property type="match status" value="1"/>
</dbReference>
<name>A0A368GW47_ANCCA</name>
<proteinExistence type="predicted"/>
<dbReference type="OrthoDB" id="5852115at2759"/>
<feature type="transmembrane region" description="Helical" evidence="1">
    <location>
        <begin position="57"/>
        <end position="80"/>
    </location>
</feature>
<organism evidence="3 4">
    <name type="scientific">Ancylostoma caninum</name>
    <name type="common">Dog hookworm</name>
    <dbReference type="NCBI Taxonomy" id="29170"/>
    <lineage>
        <taxon>Eukaryota</taxon>
        <taxon>Metazoa</taxon>
        <taxon>Ecdysozoa</taxon>
        <taxon>Nematoda</taxon>
        <taxon>Chromadorea</taxon>
        <taxon>Rhabditida</taxon>
        <taxon>Rhabditina</taxon>
        <taxon>Rhabditomorpha</taxon>
        <taxon>Strongyloidea</taxon>
        <taxon>Ancylostomatidae</taxon>
        <taxon>Ancylostomatinae</taxon>
        <taxon>Ancylostoma</taxon>
    </lineage>
</organism>
<sequence>TTSPNISGRLHLKKDNSVYALAAFNICCDIFQLILHVCYIGPSVITGKWFFEGGDSLGVTIIATFFMGQWFLGSLMQILFATNRFVVICIPRSAFFSLSRVIIFITICCCIATVMTVYTQLLSPCCRVIPDPRYFGYSYLVFPNQTINYSHYIELTFDAFVSTYGGISYIALFIYVLKMGAPNDTVGKREMRCFVQFLLMFLTYTLVWITFFLYPVIGIQAPEAYIVTPAVLVLNCGINAIIYLVMNKEVSVLTVK</sequence>
<dbReference type="Pfam" id="PF10328">
    <property type="entry name" value="7TM_GPCR_Srx"/>
    <property type="match status" value="1"/>
</dbReference>
<keyword evidence="1" id="KW-1133">Transmembrane helix</keyword>
<feature type="transmembrane region" description="Helical" evidence="1">
    <location>
        <begin position="18"/>
        <end position="45"/>
    </location>
</feature>
<evidence type="ECO:0000313" key="4">
    <source>
        <dbReference type="Proteomes" id="UP000252519"/>
    </source>
</evidence>
<feature type="transmembrane region" description="Helical" evidence="1">
    <location>
        <begin position="197"/>
        <end position="218"/>
    </location>
</feature>
<feature type="transmembrane region" description="Helical" evidence="1">
    <location>
        <begin position="159"/>
        <end position="177"/>
    </location>
</feature>
<evidence type="ECO:0000259" key="2">
    <source>
        <dbReference type="Pfam" id="PF10328"/>
    </source>
</evidence>
<comment type="caution">
    <text evidence="3">The sequence shown here is derived from an EMBL/GenBank/DDBJ whole genome shotgun (WGS) entry which is preliminary data.</text>
</comment>
<feature type="transmembrane region" description="Helical" evidence="1">
    <location>
        <begin position="224"/>
        <end position="246"/>
    </location>
</feature>
<dbReference type="AlphaFoldDB" id="A0A368GW47"/>
<feature type="transmembrane region" description="Helical" evidence="1">
    <location>
        <begin position="101"/>
        <end position="121"/>
    </location>
</feature>
<gene>
    <name evidence="3" type="ORF">ANCCAN_05422</name>
</gene>